<organism evidence="10 11">
    <name type="scientific">Tulasnella calospora MUT 4182</name>
    <dbReference type="NCBI Taxonomy" id="1051891"/>
    <lineage>
        <taxon>Eukaryota</taxon>
        <taxon>Fungi</taxon>
        <taxon>Dikarya</taxon>
        <taxon>Basidiomycota</taxon>
        <taxon>Agaricomycotina</taxon>
        <taxon>Agaricomycetes</taxon>
        <taxon>Cantharellales</taxon>
        <taxon>Tulasnellaceae</taxon>
        <taxon>Tulasnella</taxon>
    </lineage>
</organism>
<evidence type="ECO:0000256" key="4">
    <source>
        <dbReference type="ARBA" id="ARBA00022729"/>
    </source>
</evidence>
<comment type="subcellular location">
    <subcellularLocation>
        <location evidence="1">Cell membrane</location>
        <topology evidence="1">Lipid-anchor</topology>
        <topology evidence="1">GPI-anchor</topology>
    </subcellularLocation>
</comment>
<dbReference type="Pfam" id="PF20238">
    <property type="entry name" value="BIM1-like_dom"/>
    <property type="match status" value="1"/>
</dbReference>
<dbReference type="STRING" id="1051891.A0A0C3Q9F4"/>
<dbReference type="EMBL" id="KN823169">
    <property type="protein sequence ID" value="KIO20574.1"/>
    <property type="molecule type" value="Genomic_DNA"/>
</dbReference>
<evidence type="ECO:0000256" key="8">
    <source>
        <dbReference type="SAM" id="MobiDB-lite"/>
    </source>
</evidence>
<gene>
    <name evidence="10" type="ORF">M407DRAFT_245745</name>
</gene>
<evidence type="ECO:0000259" key="9">
    <source>
        <dbReference type="Pfam" id="PF20238"/>
    </source>
</evidence>
<evidence type="ECO:0000256" key="3">
    <source>
        <dbReference type="ARBA" id="ARBA00022622"/>
    </source>
</evidence>
<keyword evidence="2" id="KW-1003">Cell membrane</keyword>
<feature type="region of interest" description="Disordered" evidence="8">
    <location>
        <begin position="145"/>
        <end position="167"/>
    </location>
</feature>
<dbReference type="OrthoDB" id="2146436at2759"/>
<dbReference type="InterPro" id="IPR046936">
    <property type="entry name" value="BIM1-like"/>
</dbReference>
<dbReference type="HOGENOM" id="CLU_070647_3_1_1"/>
<evidence type="ECO:0000256" key="1">
    <source>
        <dbReference type="ARBA" id="ARBA00004609"/>
    </source>
</evidence>
<keyword evidence="6" id="KW-0325">Glycoprotein</keyword>
<dbReference type="Proteomes" id="UP000054248">
    <property type="component" value="Unassembled WGS sequence"/>
</dbReference>
<name>A0A0C3Q9F4_9AGAM</name>
<feature type="domain" description="Copper acquisition factor BIM1-like" evidence="9">
    <location>
        <begin position="6"/>
        <end position="133"/>
    </location>
</feature>
<evidence type="ECO:0000313" key="11">
    <source>
        <dbReference type="Proteomes" id="UP000054248"/>
    </source>
</evidence>
<dbReference type="PANTHER" id="PTHR34992">
    <property type="entry name" value="HYPHAL ANASTAMOSIS-7 PROTEIN"/>
    <property type="match status" value="1"/>
</dbReference>
<sequence length="190" mass="19151">DLEPEFCGGFPVSNNRSLFPLTGGMVEIDSHHESAQFVTLISFSSDPQSLADFNTTANGGSIPFLKPFIQIQGTGEACIPVDVASLNVPGVQNGTNATIQVQFNGGDGWLYQCADVTLVSATDIVPRSCSNTTTITGISTVTAASSATGSSSQPFSTASTSAPAGTSNAAGRLGSATGLAVAAAVFAALL</sequence>
<keyword evidence="3" id="KW-0336">GPI-anchor</keyword>
<dbReference type="AlphaFoldDB" id="A0A0C3Q9F4"/>
<keyword evidence="4" id="KW-0732">Signal</keyword>
<evidence type="ECO:0000256" key="6">
    <source>
        <dbReference type="ARBA" id="ARBA00023180"/>
    </source>
</evidence>
<keyword evidence="7" id="KW-0449">Lipoprotein</keyword>
<reference evidence="11" key="2">
    <citation type="submission" date="2015-01" db="EMBL/GenBank/DDBJ databases">
        <title>Evolutionary Origins and Diversification of the Mycorrhizal Mutualists.</title>
        <authorList>
            <consortium name="DOE Joint Genome Institute"/>
            <consortium name="Mycorrhizal Genomics Consortium"/>
            <person name="Kohler A."/>
            <person name="Kuo A."/>
            <person name="Nagy L.G."/>
            <person name="Floudas D."/>
            <person name="Copeland A."/>
            <person name="Barry K.W."/>
            <person name="Cichocki N."/>
            <person name="Veneault-Fourrey C."/>
            <person name="LaButti K."/>
            <person name="Lindquist E.A."/>
            <person name="Lipzen A."/>
            <person name="Lundell T."/>
            <person name="Morin E."/>
            <person name="Murat C."/>
            <person name="Riley R."/>
            <person name="Ohm R."/>
            <person name="Sun H."/>
            <person name="Tunlid A."/>
            <person name="Henrissat B."/>
            <person name="Grigoriev I.V."/>
            <person name="Hibbett D.S."/>
            <person name="Martin F."/>
        </authorList>
    </citation>
    <scope>NUCLEOTIDE SEQUENCE [LARGE SCALE GENOMIC DNA]</scope>
    <source>
        <strain evidence="11">MUT 4182</strain>
    </source>
</reference>
<keyword evidence="5" id="KW-0472">Membrane</keyword>
<dbReference type="PANTHER" id="PTHR34992:SF11">
    <property type="entry name" value="COPPER ACQUISITION FACTOR BIM1-LIKE DOMAIN-CONTAINING PROTEIN"/>
    <property type="match status" value="1"/>
</dbReference>
<dbReference type="InterPro" id="IPR046530">
    <property type="entry name" value="BIM1-like_dom"/>
</dbReference>
<keyword evidence="11" id="KW-1185">Reference proteome</keyword>
<evidence type="ECO:0000256" key="7">
    <source>
        <dbReference type="ARBA" id="ARBA00023288"/>
    </source>
</evidence>
<dbReference type="CDD" id="cd21176">
    <property type="entry name" value="LPMO_auxiliary-like"/>
    <property type="match status" value="1"/>
</dbReference>
<proteinExistence type="predicted"/>
<accession>A0A0C3Q9F4</accession>
<evidence type="ECO:0000313" key="10">
    <source>
        <dbReference type="EMBL" id="KIO20574.1"/>
    </source>
</evidence>
<dbReference type="GO" id="GO:0098552">
    <property type="term" value="C:side of membrane"/>
    <property type="evidence" value="ECO:0007669"/>
    <property type="project" value="UniProtKB-KW"/>
</dbReference>
<reference evidence="10 11" key="1">
    <citation type="submission" date="2014-04" db="EMBL/GenBank/DDBJ databases">
        <authorList>
            <consortium name="DOE Joint Genome Institute"/>
            <person name="Kuo A."/>
            <person name="Girlanda M."/>
            <person name="Perotto S."/>
            <person name="Kohler A."/>
            <person name="Nagy L.G."/>
            <person name="Floudas D."/>
            <person name="Copeland A."/>
            <person name="Barry K.W."/>
            <person name="Cichocki N."/>
            <person name="Veneault-Fourrey C."/>
            <person name="LaButti K."/>
            <person name="Lindquist E.A."/>
            <person name="Lipzen A."/>
            <person name="Lundell T."/>
            <person name="Morin E."/>
            <person name="Murat C."/>
            <person name="Sun H."/>
            <person name="Tunlid A."/>
            <person name="Henrissat B."/>
            <person name="Grigoriev I.V."/>
            <person name="Hibbett D.S."/>
            <person name="Martin F."/>
            <person name="Nordberg H.P."/>
            <person name="Cantor M.N."/>
            <person name="Hua S.X."/>
        </authorList>
    </citation>
    <scope>NUCLEOTIDE SEQUENCE [LARGE SCALE GENOMIC DNA]</scope>
    <source>
        <strain evidence="10 11">MUT 4182</strain>
    </source>
</reference>
<protein>
    <recommendedName>
        <fullName evidence="9">Copper acquisition factor BIM1-like domain-containing protein</fullName>
    </recommendedName>
</protein>
<feature type="non-terminal residue" evidence="10">
    <location>
        <position position="1"/>
    </location>
</feature>
<evidence type="ECO:0000256" key="2">
    <source>
        <dbReference type="ARBA" id="ARBA00022475"/>
    </source>
</evidence>
<dbReference type="GO" id="GO:0005886">
    <property type="term" value="C:plasma membrane"/>
    <property type="evidence" value="ECO:0007669"/>
    <property type="project" value="UniProtKB-SubCell"/>
</dbReference>
<evidence type="ECO:0000256" key="5">
    <source>
        <dbReference type="ARBA" id="ARBA00023136"/>
    </source>
</evidence>